<reference evidence="4 5" key="1">
    <citation type="submission" date="2013-04" db="EMBL/GenBank/DDBJ databases">
        <title>The Genome Sequence of Sutterella wadsworthensis HGA0223.</title>
        <authorList>
            <consortium name="The Broad Institute Genomics Platform"/>
            <person name="Earl A."/>
            <person name="Ward D."/>
            <person name="Feldgarden M."/>
            <person name="Gevers D."/>
            <person name="Schmidt T.M."/>
            <person name="Dover J."/>
            <person name="Dai D."/>
            <person name="Walker B."/>
            <person name="Young S."/>
            <person name="Zeng Q."/>
            <person name="Gargeya S."/>
            <person name="Fitzgerald M."/>
            <person name="Haas B."/>
            <person name="Abouelleil A."/>
            <person name="Allen A.W."/>
            <person name="Alvarado L."/>
            <person name="Arachchi H.M."/>
            <person name="Berlin A.M."/>
            <person name="Chapman S.B."/>
            <person name="Gainer-Dewar J."/>
            <person name="Goldberg J."/>
            <person name="Griggs A."/>
            <person name="Gujja S."/>
            <person name="Hansen M."/>
            <person name="Howarth C."/>
            <person name="Imamovic A."/>
            <person name="Ireland A."/>
            <person name="Larimer J."/>
            <person name="McCowan C."/>
            <person name="Murphy C."/>
            <person name="Pearson M."/>
            <person name="Poon T.W."/>
            <person name="Priest M."/>
            <person name="Roberts A."/>
            <person name="Saif S."/>
            <person name="Shea T."/>
            <person name="Sisk P."/>
            <person name="Sykes S."/>
            <person name="Wortman J."/>
            <person name="Nusbaum C."/>
            <person name="Birren B."/>
        </authorList>
    </citation>
    <scope>NUCLEOTIDE SEQUENCE [LARGE SCALE GENOMIC DNA]</scope>
    <source>
        <strain evidence="4 5">HGA0223</strain>
    </source>
</reference>
<dbReference type="Gene3D" id="3.30.1330.120">
    <property type="entry name" value="2-methylcitrate dehydratase PrpD"/>
    <property type="match status" value="1"/>
</dbReference>
<dbReference type="InterPro" id="IPR045336">
    <property type="entry name" value="MmgE_PrpD_N"/>
</dbReference>
<dbReference type="Gene3D" id="1.10.4100.10">
    <property type="entry name" value="2-methylcitrate dehydratase PrpD"/>
    <property type="match status" value="1"/>
</dbReference>
<comment type="similarity">
    <text evidence="1">Belongs to the PrpD family.</text>
</comment>
<dbReference type="PATRIC" id="fig|1203554.3.peg.1009"/>
<dbReference type="InterPro" id="IPR042183">
    <property type="entry name" value="MmgE/PrpD_sf_1"/>
</dbReference>
<name>S3BJH6_9BURK</name>
<keyword evidence="5" id="KW-1185">Reference proteome</keyword>
<evidence type="ECO:0000259" key="3">
    <source>
        <dbReference type="Pfam" id="PF19305"/>
    </source>
</evidence>
<feature type="domain" description="MmgE/PrpD N-terminal" evidence="2">
    <location>
        <begin position="9"/>
        <end position="243"/>
    </location>
</feature>
<gene>
    <name evidence="4" type="ORF">HMPREF1476_00986</name>
</gene>
<dbReference type="AlphaFoldDB" id="S3BJH6"/>
<dbReference type="InterPro" id="IPR036148">
    <property type="entry name" value="MmgE/PrpD_sf"/>
</dbReference>
<dbReference type="InterPro" id="IPR045337">
    <property type="entry name" value="MmgE_PrpD_C"/>
</dbReference>
<dbReference type="EMBL" id="ATCF01000015">
    <property type="protein sequence ID" value="EPD99530.1"/>
    <property type="molecule type" value="Genomic_DNA"/>
</dbReference>
<sequence length="454" mass="48203">MNQPTLLSAIARWIVSADFPDLPDGEIAAARAALADFVAVAAAGSGTPVVRNAALYAAQNERAGTCVQQLGRTVRFSPRTAAFLNGTAAHALDFDDVSWTTIGHPTVGIAPTALSLAVAQGLCGREFLTAYVVGAECAHQIARWTMPQLSEHGWHTTLANGVFGAAAAAAWQLKTDVSTTTNALAIAASLASGIRANFGSQTKAIHAGLSNLHGMMAVELAAAGITGKDDALEASDGYAACFAARLPREKCTVDLGSRWDLMENGLVFKQYPCCSGTHPALDVWGEWVDKVHPKLDDIEAVHLGVSLLGPLELISHCPRNAVEAKFSMEFALASRLVYQRTGIEEFTDDKVLDVRIQALMKKMTMEIDPDLAKLGFIGTAPVRIRIKTKSGVVCLANDLAKGNPEKPLSESDRKAKFSSCVSPIAGSETAARWWNELSTLELLSPNQLSLLGAL</sequence>
<dbReference type="GO" id="GO:0016829">
    <property type="term" value="F:lyase activity"/>
    <property type="evidence" value="ECO:0007669"/>
    <property type="project" value="InterPro"/>
</dbReference>
<evidence type="ECO:0000256" key="1">
    <source>
        <dbReference type="ARBA" id="ARBA00006174"/>
    </source>
</evidence>
<proteinExistence type="inferred from homology"/>
<accession>S3BJH6</accession>
<dbReference type="RefSeq" id="WP_016474297.1">
    <property type="nucleotide sequence ID" value="NZ_KE150480.1"/>
</dbReference>
<evidence type="ECO:0000313" key="5">
    <source>
        <dbReference type="Proteomes" id="UP000014400"/>
    </source>
</evidence>
<evidence type="ECO:0000313" key="4">
    <source>
        <dbReference type="EMBL" id="EPD99530.1"/>
    </source>
</evidence>
<evidence type="ECO:0000259" key="2">
    <source>
        <dbReference type="Pfam" id="PF03972"/>
    </source>
</evidence>
<dbReference type="InterPro" id="IPR042188">
    <property type="entry name" value="MmgE/PrpD_sf_2"/>
</dbReference>
<dbReference type="eggNOG" id="COG2079">
    <property type="taxonomic scope" value="Bacteria"/>
</dbReference>
<dbReference type="InterPro" id="IPR005656">
    <property type="entry name" value="MmgE_PrpD"/>
</dbReference>
<dbReference type="Pfam" id="PF19305">
    <property type="entry name" value="MmgE_PrpD_C"/>
    <property type="match status" value="1"/>
</dbReference>
<protein>
    <recommendedName>
        <fullName evidence="6">MmgE/PrpD family protein</fullName>
    </recommendedName>
</protein>
<comment type="caution">
    <text evidence="4">The sequence shown here is derived from an EMBL/GenBank/DDBJ whole genome shotgun (WGS) entry which is preliminary data.</text>
</comment>
<dbReference type="Proteomes" id="UP000014400">
    <property type="component" value="Unassembled WGS sequence"/>
</dbReference>
<dbReference type="PANTHER" id="PTHR16943:SF8">
    <property type="entry name" value="2-METHYLCITRATE DEHYDRATASE"/>
    <property type="match status" value="1"/>
</dbReference>
<feature type="domain" description="MmgE/PrpD C-terminal" evidence="3">
    <location>
        <begin position="271"/>
        <end position="436"/>
    </location>
</feature>
<dbReference type="PANTHER" id="PTHR16943">
    <property type="entry name" value="2-METHYLCITRATE DEHYDRATASE-RELATED"/>
    <property type="match status" value="1"/>
</dbReference>
<dbReference type="SUPFAM" id="SSF103378">
    <property type="entry name" value="2-methylcitrate dehydratase PrpD"/>
    <property type="match status" value="1"/>
</dbReference>
<organism evidence="4 5">
    <name type="scientific">Sutterella wadsworthensis HGA0223</name>
    <dbReference type="NCBI Taxonomy" id="1203554"/>
    <lineage>
        <taxon>Bacteria</taxon>
        <taxon>Pseudomonadati</taxon>
        <taxon>Pseudomonadota</taxon>
        <taxon>Betaproteobacteria</taxon>
        <taxon>Burkholderiales</taxon>
        <taxon>Sutterellaceae</taxon>
        <taxon>Sutterella</taxon>
    </lineage>
</organism>
<dbReference type="HOGENOM" id="CLU_026574_2_2_4"/>
<dbReference type="Pfam" id="PF03972">
    <property type="entry name" value="MmgE_PrpD_N"/>
    <property type="match status" value="1"/>
</dbReference>
<evidence type="ECO:0008006" key="6">
    <source>
        <dbReference type="Google" id="ProtNLM"/>
    </source>
</evidence>
<dbReference type="STRING" id="1203554.HMPREF1476_00986"/>